<evidence type="ECO:0000256" key="1">
    <source>
        <dbReference type="SAM" id="SignalP"/>
    </source>
</evidence>
<dbReference type="SUPFAM" id="SSF51445">
    <property type="entry name" value="(Trans)glycosidases"/>
    <property type="match status" value="1"/>
</dbReference>
<name>A0A2U1B4P6_9BACT</name>
<dbReference type="AlphaFoldDB" id="A0A2U1B4P6"/>
<dbReference type="InterPro" id="IPR017853">
    <property type="entry name" value="GH"/>
</dbReference>
<dbReference type="Gene3D" id="3.20.20.80">
    <property type="entry name" value="Glycosidases"/>
    <property type="match status" value="1"/>
</dbReference>
<dbReference type="Gene3D" id="2.60.120.260">
    <property type="entry name" value="Galactose-binding domain-like"/>
    <property type="match status" value="1"/>
</dbReference>
<protein>
    <submittedName>
        <fullName evidence="3">F5/8 type C domain-containing protein</fullName>
    </submittedName>
</protein>
<feature type="domain" description="F5/8 type C" evidence="2">
    <location>
        <begin position="14"/>
        <end position="154"/>
    </location>
</feature>
<dbReference type="InterPro" id="IPR008979">
    <property type="entry name" value="Galactose-bd-like_sf"/>
</dbReference>
<keyword evidence="1" id="KW-0732">Signal</keyword>
<dbReference type="Proteomes" id="UP000245959">
    <property type="component" value="Unassembled WGS sequence"/>
</dbReference>
<feature type="signal peptide" evidence="1">
    <location>
        <begin position="1"/>
        <end position="19"/>
    </location>
</feature>
<organism evidence="3 4">
    <name type="scientific">Victivallis vadensis</name>
    <dbReference type="NCBI Taxonomy" id="172901"/>
    <lineage>
        <taxon>Bacteria</taxon>
        <taxon>Pseudomonadati</taxon>
        <taxon>Lentisphaerota</taxon>
        <taxon>Lentisphaeria</taxon>
        <taxon>Victivallales</taxon>
        <taxon>Victivallaceae</taxon>
        <taxon>Victivallis</taxon>
    </lineage>
</organism>
<dbReference type="RefSeq" id="WP_116883473.1">
    <property type="nucleotide sequence ID" value="NZ_QEKH01000008.1"/>
</dbReference>
<accession>A0A2U1B4P6</accession>
<dbReference type="GeneID" id="78294779"/>
<dbReference type="InterPro" id="IPR000421">
    <property type="entry name" value="FA58C"/>
</dbReference>
<dbReference type="PROSITE" id="PS50022">
    <property type="entry name" value="FA58C_3"/>
    <property type="match status" value="1"/>
</dbReference>
<evidence type="ECO:0000259" key="2">
    <source>
        <dbReference type="PROSITE" id="PS50022"/>
    </source>
</evidence>
<evidence type="ECO:0000313" key="3">
    <source>
        <dbReference type="EMBL" id="PVY43571.1"/>
    </source>
</evidence>
<sequence>MNRPFFLTAFLAAALSSGAGTSTNLIREPGTRLTADSFFTVHVPSKAGDGNFNDKTSRWVSTADGREHWLAAEFSAPREVNRIALHFWTDGHLATDFDVQAKFNNEWKTVREVRGNRERVVRAVFPTIRTETLRILFRRQIPDNMVRLYEFTADRMEQPVAVTLSAAFHGGLLLPGRRPELLLDHCEPEKTIQLPVSIRLLDEHGKVLKTRRQACVVRQRAAVPLPLPDEYGSYSYEINLLDTPVPAVYFAPAPSVYRSSSPFGAHYHSSDPAFAHHAGIWWWRNHDVYGRWNFYLSSAGKTDWSDYEERLEFVRRNQLRECSVYLGAPRQYSTILPGEPVTGDLDWLYSYYPPADLDAWRRLYLTPMAEKIKQASPFRAHEVWNEAWSYYRLRGPHGTAGEAAALFRSSYETLKQVDPEALVYATDVKPEATENPYAYRNFGRDLFDLGFLRYTDLLSYHSYGIMSYPRLEQLRRNLWAYGRDYDLWSTETAVEGKPFPALLESLAAHRAAGNGKTFLYTGDKWAPLRLDGKPTLYLVAQAALCRTLGDALPLGFFTTDGIRVFVFANGGTAAAVLCTDSAEPVRVDRLLSEGSSLEDIYGRRFRHDLPLLTRDNPLIAIRPPDALVRRALAERLAFHGTERGGEMLPPVANRMKTADDTTWDTLLDHEIAALRRMRRQAADQQLYTTGKALDLLVNARIMLDRRAGNTVNSGTTRAALRDALAAQWREITRRTGNDGILPDTERLTSRAQKELQFAAMYDSDGDAAARERFLESAAEALANGRSRLAGEAVAHVYKTKSAFRSAKRLIRSERYCFPNGRPQEAVITLANPFGRELTGTLAVTPPDGWQADRTQLAYRVPPMSRQLLKLRLTAPETFAPGKIHRLTATDQAGQFPAIEAECEIVRQVPSHPILGGSLSTGEFTGN</sequence>
<reference evidence="3 4" key="1">
    <citation type="submission" date="2018-04" db="EMBL/GenBank/DDBJ databases">
        <title>Genomic Encyclopedia of Type Strains, Phase IV (KMG-IV): sequencing the most valuable type-strain genomes for metagenomic binning, comparative biology and taxonomic classification.</title>
        <authorList>
            <person name="Goeker M."/>
        </authorList>
    </citation>
    <scope>NUCLEOTIDE SEQUENCE [LARGE SCALE GENOMIC DNA]</scope>
    <source>
        <strain evidence="3 4">DSM 14823</strain>
    </source>
</reference>
<dbReference type="Pfam" id="PF00754">
    <property type="entry name" value="F5_F8_type_C"/>
    <property type="match status" value="1"/>
</dbReference>
<dbReference type="SUPFAM" id="SSF49785">
    <property type="entry name" value="Galactose-binding domain-like"/>
    <property type="match status" value="1"/>
</dbReference>
<proteinExistence type="predicted"/>
<comment type="caution">
    <text evidence="3">The sequence shown here is derived from an EMBL/GenBank/DDBJ whole genome shotgun (WGS) entry which is preliminary data.</text>
</comment>
<feature type="chain" id="PRO_5015773877" evidence="1">
    <location>
        <begin position="20"/>
        <end position="926"/>
    </location>
</feature>
<keyword evidence="4" id="KW-1185">Reference proteome</keyword>
<evidence type="ECO:0000313" key="4">
    <source>
        <dbReference type="Proteomes" id="UP000245959"/>
    </source>
</evidence>
<dbReference type="EMBL" id="QEKH01000008">
    <property type="protein sequence ID" value="PVY43571.1"/>
    <property type="molecule type" value="Genomic_DNA"/>
</dbReference>
<gene>
    <name evidence="3" type="ORF">C8D82_10898</name>
</gene>